<comment type="caution">
    <text evidence="1">The sequence shown here is derived from an EMBL/GenBank/DDBJ whole genome shotgun (WGS) entry which is preliminary data.</text>
</comment>
<organism evidence="1 2">
    <name type="scientific">Rubroshorea leprosula</name>
    <dbReference type="NCBI Taxonomy" id="152421"/>
    <lineage>
        <taxon>Eukaryota</taxon>
        <taxon>Viridiplantae</taxon>
        <taxon>Streptophyta</taxon>
        <taxon>Embryophyta</taxon>
        <taxon>Tracheophyta</taxon>
        <taxon>Spermatophyta</taxon>
        <taxon>Magnoliopsida</taxon>
        <taxon>eudicotyledons</taxon>
        <taxon>Gunneridae</taxon>
        <taxon>Pentapetalae</taxon>
        <taxon>rosids</taxon>
        <taxon>malvids</taxon>
        <taxon>Malvales</taxon>
        <taxon>Dipterocarpaceae</taxon>
        <taxon>Rubroshorea</taxon>
    </lineage>
</organism>
<dbReference type="AlphaFoldDB" id="A0AAV5L2L7"/>
<dbReference type="EMBL" id="BPVZ01000091">
    <property type="protein sequence ID" value="GKV31353.1"/>
    <property type="molecule type" value="Genomic_DNA"/>
</dbReference>
<evidence type="ECO:0000313" key="2">
    <source>
        <dbReference type="Proteomes" id="UP001054252"/>
    </source>
</evidence>
<accession>A0AAV5L2L7</accession>
<proteinExistence type="predicted"/>
<sequence length="60" mass="5981">MSTPAAATMVFRLVATVSITTEPITSALALGAKTMAKAPDLTTSVVECGTCVAQALLAAL</sequence>
<keyword evidence="2" id="KW-1185">Reference proteome</keyword>
<evidence type="ECO:0000313" key="1">
    <source>
        <dbReference type="EMBL" id="GKV31353.1"/>
    </source>
</evidence>
<gene>
    <name evidence="1" type="ORF">SLEP1_g40049</name>
</gene>
<name>A0AAV5L2L7_9ROSI</name>
<dbReference type="Proteomes" id="UP001054252">
    <property type="component" value="Unassembled WGS sequence"/>
</dbReference>
<protein>
    <submittedName>
        <fullName evidence="1">Uncharacterized protein</fullName>
    </submittedName>
</protein>
<reference evidence="1 2" key="1">
    <citation type="journal article" date="2021" name="Commun. Biol.">
        <title>The genome of Shorea leprosula (Dipterocarpaceae) highlights the ecological relevance of drought in aseasonal tropical rainforests.</title>
        <authorList>
            <person name="Ng K.K.S."/>
            <person name="Kobayashi M.J."/>
            <person name="Fawcett J.A."/>
            <person name="Hatakeyama M."/>
            <person name="Paape T."/>
            <person name="Ng C.H."/>
            <person name="Ang C.C."/>
            <person name="Tnah L.H."/>
            <person name="Lee C.T."/>
            <person name="Nishiyama T."/>
            <person name="Sese J."/>
            <person name="O'Brien M.J."/>
            <person name="Copetti D."/>
            <person name="Mohd Noor M.I."/>
            <person name="Ong R.C."/>
            <person name="Putra M."/>
            <person name="Sireger I.Z."/>
            <person name="Indrioko S."/>
            <person name="Kosugi Y."/>
            <person name="Izuno A."/>
            <person name="Isagi Y."/>
            <person name="Lee S.L."/>
            <person name="Shimizu K.K."/>
        </authorList>
    </citation>
    <scope>NUCLEOTIDE SEQUENCE [LARGE SCALE GENOMIC DNA]</scope>
    <source>
        <strain evidence="1">214</strain>
    </source>
</reference>